<keyword evidence="10" id="KW-0812">Transmembrane</keyword>
<gene>
    <name evidence="12" type="ORF">GWI33_004384</name>
</gene>
<evidence type="ECO:0000313" key="13">
    <source>
        <dbReference type="Proteomes" id="UP000625711"/>
    </source>
</evidence>
<dbReference type="SUPFAM" id="SSF69593">
    <property type="entry name" value="Glycerol-3-phosphate (1)-acyltransferase"/>
    <property type="match status" value="1"/>
</dbReference>
<evidence type="ECO:0000256" key="1">
    <source>
        <dbReference type="ARBA" id="ARBA00004406"/>
    </source>
</evidence>
<reference evidence="12" key="1">
    <citation type="submission" date="2020-08" db="EMBL/GenBank/DDBJ databases">
        <title>Genome sequencing and assembly of the red palm weevil Rhynchophorus ferrugineus.</title>
        <authorList>
            <person name="Dias G.B."/>
            <person name="Bergman C.M."/>
            <person name="Manee M."/>
        </authorList>
    </citation>
    <scope>NUCLEOTIDE SEQUENCE</scope>
    <source>
        <strain evidence="12">AA-2017</strain>
        <tissue evidence="12">Whole larva</tissue>
    </source>
</reference>
<proteinExistence type="inferred from homology"/>
<feature type="transmembrane region" description="Helical" evidence="10">
    <location>
        <begin position="21"/>
        <end position="52"/>
    </location>
</feature>
<evidence type="ECO:0000256" key="10">
    <source>
        <dbReference type="SAM" id="Phobius"/>
    </source>
</evidence>
<keyword evidence="13" id="KW-1185">Reference proteome</keyword>
<dbReference type="Proteomes" id="UP000625711">
    <property type="component" value="Unassembled WGS sequence"/>
</dbReference>
<protein>
    <recommendedName>
        <fullName evidence="7">Lipid droplet-regulating VLDL assembly factor AUP1</fullName>
    </recommendedName>
    <alternativeName>
        <fullName evidence="8">Ancient ubiquitous protein 1</fullName>
    </alternativeName>
</protein>
<dbReference type="InterPro" id="IPR003892">
    <property type="entry name" value="CUE"/>
</dbReference>
<name>A0A834IVB7_RHYFE</name>
<comment type="similarity">
    <text evidence="6">Belongs to the AUP1 family.</text>
</comment>
<evidence type="ECO:0000256" key="4">
    <source>
        <dbReference type="ARBA" id="ARBA00022824"/>
    </source>
</evidence>
<organism evidence="12 13">
    <name type="scientific">Rhynchophorus ferrugineus</name>
    <name type="common">Red palm weevil</name>
    <name type="synonym">Curculio ferrugineus</name>
    <dbReference type="NCBI Taxonomy" id="354439"/>
    <lineage>
        <taxon>Eukaryota</taxon>
        <taxon>Metazoa</taxon>
        <taxon>Ecdysozoa</taxon>
        <taxon>Arthropoda</taxon>
        <taxon>Hexapoda</taxon>
        <taxon>Insecta</taxon>
        <taxon>Pterygota</taxon>
        <taxon>Neoptera</taxon>
        <taxon>Endopterygota</taxon>
        <taxon>Coleoptera</taxon>
        <taxon>Polyphaga</taxon>
        <taxon>Cucujiformia</taxon>
        <taxon>Curculionidae</taxon>
        <taxon>Dryophthorinae</taxon>
        <taxon>Rhynchophorus</taxon>
    </lineage>
</organism>
<accession>A0A834IVB7</accession>
<keyword evidence="3" id="KW-0551">Lipid droplet</keyword>
<evidence type="ECO:0000256" key="5">
    <source>
        <dbReference type="ARBA" id="ARBA00023136"/>
    </source>
</evidence>
<dbReference type="SMART" id="SM00546">
    <property type="entry name" value="CUE"/>
    <property type="match status" value="1"/>
</dbReference>
<feature type="region of interest" description="Disordered" evidence="9">
    <location>
        <begin position="336"/>
        <end position="361"/>
    </location>
</feature>
<sequence>MVNLEAKHFFNYNRFPCNEKAVFTIIYAPIGFILMVLRSILALFIVICAQVLPESQSSHYLVHNLLSFCFGINVIVENVNQNKNSKIYVGNYLSLFDHLAISKAFGFVLPLNNTPLRSLPGLGIINFGSVCTDDFKNNLEAVKSKNVSLYLCPEELPTNGKGILKFNTKYFEFFDEIQPICVTVKRPLLDISVSTISSTCWNDIIYFMYSPCTIYTIKILPALEKKNLSGEEFASIVRDNIATELKIEASSLSASDLLEWSKRHMLEEKRRMQERARIHSGGSQISNPELERMASLVKAVFPNIPIVAIYSDLAITRNIDTTITNILDGRVRYMPETQRSTPSPSASQSVTPPAMKTSNIPASSTNFTQFNTAAMSFGKNANERTKSFKERKEQLIAAARRRYIEKHNLDIPL</sequence>
<keyword evidence="5 10" id="KW-0472">Membrane</keyword>
<dbReference type="GO" id="GO:0043130">
    <property type="term" value="F:ubiquitin binding"/>
    <property type="evidence" value="ECO:0007669"/>
    <property type="project" value="InterPro"/>
</dbReference>
<evidence type="ECO:0000259" key="11">
    <source>
        <dbReference type="PROSITE" id="PS51140"/>
    </source>
</evidence>
<dbReference type="InterPro" id="IPR048056">
    <property type="entry name" value="AUP1_CUE"/>
</dbReference>
<dbReference type="EMBL" id="JAACXV010000022">
    <property type="protein sequence ID" value="KAF7286761.1"/>
    <property type="molecule type" value="Genomic_DNA"/>
</dbReference>
<evidence type="ECO:0000256" key="6">
    <source>
        <dbReference type="ARBA" id="ARBA00035634"/>
    </source>
</evidence>
<dbReference type="PROSITE" id="PS51140">
    <property type="entry name" value="CUE"/>
    <property type="match status" value="1"/>
</dbReference>
<evidence type="ECO:0000256" key="2">
    <source>
        <dbReference type="ARBA" id="ARBA00004502"/>
    </source>
</evidence>
<dbReference type="PANTHER" id="PTHR15486:SF96">
    <property type="entry name" value="LIPID DROPLET-REGULATING VLDL ASSEMBLY FACTOR AUP1"/>
    <property type="match status" value="1"/>
</dbReference>
<evidence type="ECO:0000256" key="9">
    <source>
        <dbReference type="SAM" id="MobiDB-lite"/>
    </source>
</evidence>
<dbReference type="CDD" id="cd14420">
    <property type="entry name" value="CUE_AUP1"/>
    <property type="match status" value="1"/>
</dbReference>
<evidence type="ECO:0000256" key="8">
    <source>
        <dbReference type="ARBA" id="ARBA00035713"/>
    </source>
</evidence>
<keyword evidence="10" id="KW-1133">Transmembrane helix</keyword>
<feature type="domain" description="CUE" evidence="11">
    <location>
        <begin position="289"/>
        <end position="331"/>
    </location>
</feature>
<comment type="subcellular location">
    <subcellularLocation>
        <location evidence="1">Endoplasmic reticulum membrane</location>
        <topology evidence="1">Peripheral membrane protein</topology>
    </subcellularLocation>
    <subcellularLocation>
        <location evidence="2">Lipid droplet</location>
    </subcellularLocation>
</comment>
<evidence type="ECO:0000256" key="7">
    <source>
        <dbReference type="ARBA" id="ARBA00035685"/>
    </source>
</evidence>
<dbReference type="Gene3D" id="1.10.8.10">
    <property type="entry name" value="DNA helicase RuvA subunit, C-terminal domain"/>
    <property type="match status" value="1"/>
</dbReference>
<keyword evidence="4" id="KW-0256">Endoplasmic reticulum</keyword>
<evidence type="ECO:0000256" key="3">
    <source>
        <dbReference type="ARBA" id="ARBA00022677"/>
    </source>
</evidence>
<dbReference type="PANTHER" id="PTHR15486">
    <property type="entry name" value="ANCIENT UBIQUITOUS PROTEIN"/>
    <property type="match status" value="1"/>
</dbReference>
<dbReference type="Pfam" id="PF02845">
    <property type="entry name" value="CUE"/>
    <property type="match status" value="1"/>
</dbReference>
<dbReference type="GO" id="GO:0036503">
    <property type="term" value="P:ERAD pathway"/>
    <property type="evidence" value="ECO:0007669"/>
    <property type="project" value="InterPro"/>
</dbReference>
<evidence type="ECO:0000313" key="12">
    <source>
        <dbReference type="EMBL" id="KAF7286761.1"/>
    </source>
</evidence>
<dbReference type="AlphaFoldDB" id="A0A834IVB7"/>
<dbReference type="GO" id="GO:0005789">
    <property type="term" value="C:endoplasmic reticulum membrane"/>
    <property type="evidence" value="ECO:0007669"/>
    <property type="project" value="UniProtKB-SubCell"/>
</dbReference>
<feature type="compositionally biased region" description="Polar residues" evidence="9">
    <location>
        <begin position="337"/>
        <end position="361"/>
    </location>
</feature>
<dbReference type="GO" id="GO:0005811">
    <property type="term" value="C:lipid droplet"/>
    <property type="evidence" value="ECO:0007669"/>
    <property type="project" value="UniProtKB-SubCell"/>
</dbReference>
<comment type="caution">
    <text evidence="12">The sequence shown here is derived from an EMBL/GenBank/DDBJ whole genome shotgun (WGS) entry which is preliminary data.</text>
</comment>
<dbReference type="OrthoDB" id="1854593at2759"/>